<name>A0A974CMJ2_XENLA</name>
<accession>A0A974CMJ2</accession>
<dbReference type="AlphaFoldDB" id="A0A974CMJ2"/>
<evidence type="ECO:0000256" key="1">
    <source>
        <dbReference type="SAM" id="MobiDB-lite"/>
    </source>
</evidence>
<gene>
    <name evidence="2" type="ORF">XELAEV_18031336mg</name>
</gene>
<feature type="compositionally biased region" description="Basic and acidic residues" evidence="1">
    <location>
        <begin position="196"/>
        <end position="209"/>
    </location>
</feature>
<sequence length="227" mass="25530">MSLRSESGLGAEKERAGSSCMVTGAETMENVTVPKGVKVQGKRGGEKRRRKEVREKIWKRDNIDIFTLLPLERFNIEKWEKGKEHLKDEDEDRRRYRLIPKSFGNWLQAFSIMASVIGEKHPKDCSGLFCYLDSIWKAYRTYGELPGLNMMNSSGRGSQQVMTASVSGDQHAGLGTNVRVVGVLTTPFPGVSRGKSHGESNRETNLEKGRSPVKVNELWVWLDKLSG</sequence>
<dbReference type="Proteomes" id="UP000694892">
    <property type="component" value="Chromosome 6L"/>
</dbReference>
<feature type="region of interest" description="Disordered" evidence="1">
    <location>
        <begin position="189"/>
        <end position="209"/>
    </location>
</feature>
<evidence type="ECO:0000313" key="3">
    <source>
        <dbReference type="Proteomes" id="UP000694892"/>
    </source>
</evidence>
<organism evidence="2 3">
    <name type="scientific">Xenopus laevis</name>
    <name type="common">African clawed frog</name>
    <dbReference type="NCBI Taxonomy" id="8355"/>
    <lineage>
        <taxon>Eukaryota</taxon>
        <taxon>Metazoa</taxon>
        <taxon>Chordata</taxon>
        <taxon>Craniata</taxon>
        <taxon>Vertebrata</taxon>
        <taxon>Euteleostomi</taxon>
        <taxon>Amphibia</taxon>
        <taxon>Batrachia</taxon>
        <taxon>Anura</taxon>
        <taxon>Pipoidea</taxon>
        <taxon>Pipidae</taxon>
        <taxon>Xenopodinae</taxon>
        <taxon>Xenopus</taxon>
        <taxon>Xenopus</taxon>
    </lineage>
</organism>
<evidence type="ECO:0000313" key="2">
    <source>
        <dbReference type="EMBL" id="OCT76148.1"/>
    </source>
</evidence>
<dbReference type="EMBL" id="CM004476">
    <property type="protein sequence ID" value="OCT76148.1"/>
    <property type="molecule type" value="Genomic_DNA"/>
</dbReference>
<protein>
    <submittedName>
        <fullName evidence="2">Uncharacterized protein</fullName>
    </submittedName>
</protein>
<proteinExistence type="predicted"/>
<feature type="region of interest" description="Disordered" evidence="1">
    <location>
        <begin position="1"/>
        <end position="27"/>
    </location>
</feature>
<reference evidence="3" key="1">
    <citation type="journal article" date="2016" name="Nature">
        <title>Genome evolution in the allotetraploid frog Xenopus laevis.</title>
        <authorList>
            <person name="Session A.M."/>
            <person name="Uno Y."/>
            <person name="Kwon T."/>
            <person name="Chapman J.A."/>
            <person name="Toyoda A."/>
            <person name="Takahashi S."/>
            <person name="Fukui A."/>
            <person name="Hikosaka A."/>
            <person name="Suzuki A."/>
            <person name="Kondo M."/>
            <person name="van Heeringen S.J."/>
            <person name="Quigley I."/>
            <person name="Heinz S."/>
            <person name="Ogino H."/>
            <person name="Ochi H."/>
            <person name="Hellsten U."/>
            <person name="Lyons J.B."/>
            <person name="Simakov O."/>
            <person name="Putnam N."/>
            <person name="Stites J."/>
            <person name="Kuroki Y."/>
            <person name="Tanaka T."/>
            <person name="Michiue T."/>
            <person name="Watanabe M."/>
            <person name="Bogdanovic O."/>
            <person name="Lister R."/>
            <person name="Georgiou G."/>
            <person name="Paranjpe S.S."/>
            <person name="van Kruijsbergen I."/>
            <person name="Shu S."/>
            <person name="Carlson J."/>
            <person name="Kinoshita T."/>
            <person name="Ohta Y."/>
            <person name="Mawaribuchi S."/>
            <person name="Jenkins J."/>
            <person name="Grimwood J."/>
            <person name="Schmutz J."/>
            <person name="Mitros T."/>
            <person name="Mozaffari S.V."/>
            <person name="Suzuki Y."/>
            <person name="Haramoto Y."/>
            <person name="Yamamoto T.S."/>
            <person name="Takagi C."/>
            <person name="Heald R."/>
            <person name="Miller K."/>
            <person name="Haudenschild C."/>
            <person name="Kitzman J."/>
            <person name="Nakayama T."/>
            <person name="Izutsu Y."/>
            <person name="Robert J."/>
            <person name="Fortriede J."/>
            <person name="Burns K."/>
            <person name="Lotay V."/>
            <person name="Karimi K."/>
            <person name="Yasuoka Y."/>
            <person name="Dichmann D.S."/>
            <person name="Flajnik M.F."/>
            <person name="Houston D.W."/>
            <person name="Shendure J."/>
            <person name="DuPasquier L."/>
            <person name="Vize P.D."/>
            <person name="Zorn A.M."/>
            <person name="Ito M."/>
            <person name="Marcotte E.M."/>
            <person name="Wallingford J.B."/>
            <person name="Ito Y."/>
            <person name="Asashima M."/>
            <person name="Ueno N."/>
            <person name="Matsuda Y."/>
            <person name="Veenstra G.J."/>
            <person name="Fujiyama A."/>
            <person name="Harland R.M."/>
            <person name="Taira M."/>
            <person name="Rokhsar D.S."/>
        </authorList>
    </citation>
    <scope>NUCLEOTIDE SEQUENCE [LARGE SCALE GENOMIC DNA]</scope>
    <source>
        <strain evidence="3">J</strain>
    </source>
</reference>